<feature type="domain" description="Response regulatory" evidence="12">
    <location>
        <begin position="963"/>
        <end position="1084"/>
    </location>
</feature>
<feature type="modified residue" description="4-aspartylphosphate" evidence="9">
    <location>
        <position position="1015"/>
    </location>
</feature>
<dbReference type="Pfam" id="PF00512">
    <property type="entry name" value="HisKA"/>
    <property type="match status" value="1"/>
</dbReference>
<sequence>MATKKKQNKLSYLVRGGMTVLTTVLIVLFFCIMSIVGKIQGTARVVNYAGLVRGTTQQIIKLEIAGSPQDEMIESVASFIEGLREGSDTWNLVRLNDAQFQHKLTELSADFDDMREEILKVRQVGYQNTDIIAESEAFFCICDEATGLAEAYSQKKATALSYLEQVVVLDTIGLVILIGIELVKALRYAAMNRILQSKVYLDEATGLSNKNKCEEILSTPELAGDNGATALCVFDLNNLRTINNSLGHAKGDEYIRNFAVELRKALASEYFVGRNGGDEFLAVLHGLNHEEVQNCMAQIRTHMAEYSKGHPEMPISYAAGYALSDDFPECTMRELFRYADKNMYIDKNRAKMEEEIKEKQINLSVLRFIKEKGFSFTDCVYCDGLQDQYRVLRASSSFFLADDGSYSGAVEQIVQELSTPETRKKLWEELQLSYLKKTLSKTHEKSEYLCQYPEGDHMRRGRLTILYCDSNAHGELHHFVLGFEYFRDSAQLEAIEKRQLTRYYEQMKQSILENSNYVDALLETAEAVYTVDLTNDRIEKIFYRDAEAHHFELGIDLPCSYNEYCEGRRKFISGETMENYRIADSSEKLLERFNTGAKQVAVEYRELDAKKTLIWLQKMILMSQDPVYDDESGVERSVVHGMILFKNTSVFHEQEKMERERLQVAFKKADLESKAKTEFLNRMSHDIRTPINGIMGMVDIIARNKEDPEKVDVCLEKIRLSSTHLLALVCDVLEMSKMEAGHFVPERKPFDIEELMNEVASLIEGQLSETGIGYHAYQENLSHVHLLGSPLHLRQILLNILSNAIKYNKPNGTIDVYTREASADEKTVVYEFKITDSGVGMSEDFVKNRLFEPFSQEKTDARTHYMGTGLGMSIVKEMVAKMNGTIQVQSRVGVGTTFVVTIPFELDVQASRVKNMQNGSATIGNQTETYSKDGAETENLEKNISKEGTSKKDILKKELAGKNILLAEDNEINMEIAEFYLTDYGASVDQAWNGQEASEKVAKAPPGTYDIILMDVMMPVMDGLTATRKIRAMESSDVGAIPILAMTAQSTAESYEECREAGMTGYLTKPINPEVMVKEILRVCKIKVCKDQ</sequence>
<keyword evidence="10" id="KW-1133">Transmembrane helix</keyword>
<reference evidence="14" key="1">
    <citation type="submission" date="2021-10" db="EMBL/GenBank/DDBJ databases">
        <title>Anaerobic single-cell dispensing facilitates the cultivation of human gut bacteria.</title>
        <authorList>
            <person name="Afrizal A."/>
        </authorList>
    </citation>
    <scope>NUCLEOTIDE SEQUENCE</scope>
    <source>
        <strain evidence="14">CLA-AA-H274</strain>
    </source>
</reference>
<dbReference type="InterPro" id="IPR005467">
    <property type="entry name" value="His_kinase_dom"/>
</dbReference>
<evidence type="ECO:0000313" key="14">
    <source>
        <dbReference type="EMBL" id="MCC2165980.1"/>
    </source>
</evidence>
<evidence type="ECO:0000259" key="11">
    <source>
        <dbReference type="PROSITE" id="PS50109"/>
    </source>
</evidence>
<dbReference type="NCBIfam" id="TIGR00254">
    <property type="entry name" value="GGDEF"/>
    <property type="match status" value="1"/>
</dbReference>
<dbReference type="Gene3D" id="3.30.70.270">
    <property type="match status" value="1"/>
</dbReference>
<dbReference type="InterPro" id="IPR043128">
    <property type="entry name" value="Rev_trsase/Diguanyl_cyclase"/>
</dbReference>
<protein>
    <recommendedName>
        <fullName evidence="3">Stage 0 sporulation protein A homolog</fullName>
        <ecNumber evidence="2">2.7.13.3</ecNumber>
    </recommendedName>
</protein>
<dbReference type="Gene3D" id="1.10.287.130">
    <property type="match status" value="1"/>
</dbReference>
<dbReference type="InterPro" id="IPR036890">
    <property type="entry name" value="HATPase_C_sf"/>
</dbReference>
<dbReference type="InterPro" id="IPR004358">
    <property type="entry name" value="Sig_transdc_His_kin-like_C"/>
</dbReference>
<dbReference type="SMART" id="SM00388">
    <property type="entry name" value="HisKA"/>
    <property type="match status" value="1"/>
</dbReference>
<evidence type="ECO:0000256" key="7">
    <source>
        <dbReference type="ARBA" id="ARBA00023012"/>
    </source>
</evidence>
<evidence type="ECO:0000313" key="15">
    <source>
        <dbReference type="Proteomes" id="UP001198962"/>
    </source>
</evidence>
<dbReference type="PROSITE" id="PS50109">
    <property type="entry name" value="HIS_KIN"/>
    <property type="match status" value="1"/>
</dbReference>
<comment type="catalytic activity">
    <reaction evidence="1">
        <text>ATP + protein L-histidine = ADP + protein N-phospho-L-histidine.</text>
        <dbReference type="EC" id="2.7.13.3"/>
    </reaction>
</comment>
<dbReference type="InterPro" id="IPR036097">
    <property type="entry name" value="HisK_dim/P_sf"/>
</dbReference>
<accession>A0AAE3AUY1</accession>
<dbReference type="CDD" id="cd17546">
    <property type="entry name" value="REC_hyHK_CKI1_RcsC-like"/>
    <property type="match status" value="1"/>
</dbReference>
<dbReference type="CDD" id="cd00082">
    <property type="entry name" value="HisKA"/>
    <property type="match status" value="1"/>
</dbReference>
<keyword evidence="7" id="KW-0902">Two-component regulatory system</keyword>
<dbReference type="GO" id="GO:0000155">
    <property type="term" value="F:phosphorelay sensor kinase activity"/>
    <property type="evidence" value="ECO:0007669"/>
    <property type="project" value="InterPro"/>
</dbReference>
<dbReference type="SMART" id="SM00267">
    <property type="entry name" value="GGDEF"/>
    <property type="match status" value="1"/>
</dbReference>
<dbReference type="InterPro" id="IPR003661">
    <property type="entry name" value="HisK_dim/P_dom"/>
</dbReference>
<proteinExistence type="predicted"/>
<dbReference type="InterPro" id="IPR029787">
    <property type="entry name" value="Nucleotide_cyclase"/>
</dbReference>
<keyword evidence="4 9" id="KW-0597">Phosphoprotein</keyword>
<dbReference type="SMART" id="SM00387">
    <property type="entry name" value="HATPase_c"/>
    <property type="match status" value="1"/>
</dbReference>
<keyword evidence="6" id="KW-0418">Kinase</keyword>
<evidence type="ECO:0000256" key="8">
    <source>
        <dbReference type="ARBA" id="ARBA00024867"/>
    </source>
</evidence>
<dbReference type="SUPFAM" id="SSF55874">
    <property type="entry name" value="ATPase domain of HSP90 chaperone/DNA topoisomerase II/histidine kinase"/>
    <property type="match status" value="1"/>
</dbReference>
<evidence type="ECO:0000256" key="9">
    <source>
        <dbReference type="PROSITE-ProRule" id="PRU00169"/>
    </source>
</evidence>
<gene>
    <name evidence="14" type="ORF">LKD32_14120</name>
</gene>
<dbReference type="InterPro" id="IPR000160">
    <property type="entry name" value="GGDEF_dom"/>
</dbReference>
<dbReference type="Gene3D" id="3.40.50.2300">
    <property type="match status" value="1"/>
</dbReference>
<dbReference type="RefSeq" id="WP_308452151.1">
    <property type="nucleotide sequence ID" value="NZ_JAJEPU010000074.1"/>
</dbReference>
<keyword evidence="15" id="KW-1185">Reference proteome</keyword>
<dbReference type="InterPro" id="IPR001789">
    <property type="entry name" value="Sig_transdc_resp-reg_receiver"/>
</dbReference>
<dbReference type="InterPro" id="IPR011006">
    <property type="entry name" value="CheY-like_superfamily"/>
</dbReference>
<evidence type="ECO:0000256" key="1">
    <source>
        <dbReference type="ARBA" id="ARBA00000085"/>
    </source>
</evidence>
<dbReference type="PANTHER" id="PTHR43047">
    <property type="entry name" value="TWO-COMPONENT HISTIDINE PROTEIN KINASE"/>
    <property type="match status" value="1"/>
</dbReference>
<dbReference type="PROSITE" id="PS50887">
    <property type="entry name" value="GGDEF"/>
    <property type="match status" value="1"/>
</dbReference>
<dbReference type="SUPFAM" id="SSF55073">
    <property type="entry name" value="Nucleotide cyclase"/>
    <property type="match status" value="1"/>
</dbReference>
<dbReference type="Gene3D" id="3.30.565.10">
    <property type="entry name" value="Histidine kinase-like ATPase, C-terminal domain"/>
    <property type="match status" value="1"/>
</dbReference>
<evidence type="ECO:0000256" key="2">
    <source>
        <dbReference type="ARBA" id="ARBA00012438"/>
    </source>
</evidence>
<name>A0AAE3AUY1_9FIRM</name>
<comment type="caution">
    <text evidence="14">The sequence shown here is derived from an EMBL/GenBank/DDBJ whole genome shotgun (WGS) entry which is preliminary data.</text>
</comment>
<feature type="domain" description="GGDEF" evidence="13">
    <location>
        <begin position="227"/>
        <end position="359"/>
    </location>
</feature>
<dbReference type="SUPFAM" id="SSF52172">
    <property type="entry name" value="CheY-like"/>
    <property type="match status" value="1"/>
</dbReference>
<dbReference type="Pfam" id="PF00990">
    <property type="entry name" value="GGDEF"/>
    <property type="match status" value="1"/>
</dbReference>
<evidence type="ECO:0000256" key="10">
    <source>
        <dbReference type="SAM" id="Phobius"/>
    </source>
</evidence>
<evidence type="ECO:0000256" key="6">
    <source>
        <dbReference type="ARBA" id="ARBA00022777"/>
    </source>
</evidence>
<dbReference type="CDD" id="cd01949">
    <property type="entry name" value="GGDEF"/>
    <property type="match status" value="1"/>
</dbReference>
<dbReference type="EMBL" id="JAJEPU010000074">
    <property type="protein sequence ID" value="MCC2165980.1"/>
    <property type="molecule type" value="Genomic_DNA"/>
</dbReference>
<organism evidence="14 15">
    <name type="scientific">Brotaphodocola catenula</name>
    <dbReference type="NCBI Taxonomy" id="2885361"/>
    <lineage>
        <taxon>Bacteria</taxon>
        <taxon>Bacillati</taxon>
        <taxon>Bacillota</taxon>
        <taxon>Clostridia</taxon>
        <taxon>Lachnospirales</taxon>
        <taxon>Lachnospiraceae</taxon>
        <taxon>Brotaphodocola</taxon>
    </lineage>
</organism>
<evidence type="ECO:0000256" key="5">
    <source>
        <dbReference type="ARBA" id="ARBA00022679"/>
    </source>
</evidence>
<dbReference type="SUPFAM" id="SSF47384">
    <property type="entry name" value="Homodimeric domain of signal transducing histidine kinase"/>
    <property type="match status" value="1"/>
</dbReference>
<keyword evidence="10" id="KW-0472">Membrane</keyword>
<dbReference type="PROSITE" id="PS50110">
    <property type="entry name" value="RESPONSE_REGULATORY"/>
    <property type="match status" value="1"/>
</dbReference>
<dbReference type="PRINTS" id="PR00344">
    <property type="entry name" value="BCTRLSENSOR"/>
</dbReference>
<dbReference type="Proteomes" id="UP001198962">
    <property type="component" value="Unassembled WGS sequence"/>
</dbReference>
<keyword evidence="10" id="KW-0812">Transmembrane</keyword>
<keyword evidence="5" id="KW-0808">Transferase</keyword>
<dbReference type="SMART" id="SM00448">
    <property type="entry name" value="REC"/>
    <property type="match status" value="1"/>
</dbReference>
<dbReference type="InterPro" id="IPR003594">
    <property type="entry name" value="HATPase_dom"/>
</dbReference>
<evidence type="ECO:0000256" key="4">
    <source>
        <dbReference type="ARBA" id="ARBA00022553"/>
    </source>
</evidence>
<dbReference type="Pfam" id="PF00072">
    <property type="entry name" value="Response_reg"/>
    <property type="match status" value="1"/>
</dbReference>
<evidence type="ECO:0000259" key="12">
    <source>
        <dbReference type="PROSITE" id="PS50110"/>
    </source>
</evidence>
<comment type="function">
    <text evidence="8">May play the central regulatory role in sporulation. It may be an element of the effector pathway responsible for the activation of sporulation genes in response to nutritional stress. Spo0A may act in concert with spo0H (a sigma factor) to control the expression of some genes that are critical to the sporulation process.</text>
</comment>
<feature type="domain" description="Histidine kinase" evidence="11">
    <location>
        <begin position="682"/>
        <end position="906"/>
    </location>
</feature>
<dbReference type="AlphaFoldDB" id="A0AAE3AUY1"/>
<dbReference type="Pfam" id="PF02518">
    <property type="entry name" value="HATPase_c"/>
    <property type="match status" value="1"/>
</dbReference>
<dbReference type="EC" id="2.7.13.3" evidence="2"/>
<feature type="transmembrane region" description="Helical" evidence="10">
    <location>
        <begin position="12"/>
        <end position="36"/>
    </location>
</feature>
<evidence type="ECO:0000259" key="13">
    <source>
        <dbReference type="PROSITE" id="PS50887"/>
    </source>
</evidence>
<evidence type="ECO:0000256" key="3">
    <source>
        <dbReference type="ARBA" id="ARBA00018672"/>
    </source>
</evidence>